<keyword evidence="15" id="KW-0630">Potassium</keyword>
<dbReference type="SUPFAM" id="SSF47473">
    <property type="entry name" value="EF-hand"/>
    <property type="match status" value="1"/>
</dbReference>
<feature type="domain" description="EF-hand" evidence="21">
    <location>
        <begin position="24"/>
        <end position="59"/>
    </location>
</feature>
<dbReference type="GO" id="GO:0005267">
    <property type="term" value="F:potassium channel activity"/>
    <property type="evidence" value="ECO:0007669"/>
    <property type="project" value="UniProtKB-KW"/>
</dbReference>
<evidence type="ECO:0000256" key="10">
    <source>
        <dbReference type="ARBA" id="ARBA00022723"/>
    </source>
</evidence>
<evidence type="ECO:0000259" key="21">
    <source>
        <dbReference type="PROSITE" id="PS50222"/>
    </source>
</evidence>
<evidence type="ECO:0000256" key="13">
    <source>
        <dbReference type="ARBA" id="ARBA00022837"/>
    </source>
</evidence>
<dbReference type="Proteomes" id="UP000694541">
    <property type="component" value="Unplaced"/>
</dbReference>
<evidence type="ECO:0000256" key="12">
    <source>
        <dbReference type="ARBA" id="ARBA00022826"/>
    </source>
</evidence>
<sequence length="70" mass="8287">MLDIMKAIYDMMGKCTYPVLKEDAPRQHVETFFQKMDKNKDGVVTIDEFIEIRNLYLLANAIRVLHRLLE</sequence>
<reference evidence="22" key="2">
    <citation type="submission" date="2025-09" db="UniProtKB">
        <authorList>
            <consortium name="Ensembl"/>
        </authorList>
    </citation>
    <scope>IDENTIFICATION</scope>
</reference>
<evidence type="ECO:0000256" key="14">
    <source>
        <dbReference type="ARBA" id="ARBA00022882"/>
    </source>
</evidence>
<keyword evidence="5" id="KW-0813">Transport</keyword>
<evidence type="ECO:0000256" key="5">
    <source>
        <dbReference type="ARBA" id="ARBA00022448"/>
    </source>
</evidence>
<keyword evidence="19" id="KW-0407">Ion channel</keyword>
<dbReference type="PANTHER" id="PTHR23055">
    <property type="entry name" value="CALCIUM BINDING PROTEINS"/>
    <property type="match status" value="1"/>
</dbReference>
<keyword evidence="13" id="KW-0106">Calcium</keyword>
<dbReference type="GO" id="GO:1901379">
    <property type="term" value="P:regulation of potassium ion transmembrane transport"/>
    <property type="evidence" value="ECO:0007669"/>
    <property type="project" value="TreeGrafter"/>
</dbReference>
<keyword evidence="6" id="KW-1003">Cell membrane</keyword>
<name>A0A8B9RWB9_9AVES</name>
<dbReference type="GO" id="GO:0015459">
    <property type="term" value="F:potassium channel regulator activity"/>
    <property type="evidence" value="ECO:0007669"/>
    <property type="project" value="TreeGrafter"/>
</dbReference>
<keyword evidence="23" id="KW-1185">Reference proteome</keyword>
<keyword evidence="18" id="KW-0576">Peroxisome</keyword>
<evidence type="ECO:0000256" key="8">
    <source>
        <dbReference type="ARBA" id="ARBA00022538"/>
    </source>
</evidence>
<evidence type="ECO:0000256" key="4">
    <source>
        <dbReference type="ARBA" id="ARBA00006049"/>
    </source>
</evidence>
<evidence type="ECO:0000313" key="22">
    <source>
        <dbReference type="Ensembl" id="ENSANIP00000013741.1"/>
    </source>
</evidence>
<evidence type="ECO:0000256" key="20">
    <source>
        <dbReference type="ARBA" id="ARBA00040738"/>
    </source>
</evidence>
<evidence type="ECO:0000256" key="19">
    <source>
        <dbReference type="ARBA" id="ARBA00023303"/>
    </source>
</evidence>
<keyword evidence="14" id="KW-0851">Voltage-gated channel</keyword>
<dbReference type="PANTHER" id="PTHR23055:SF30">
    <property type="entry name" value="KV CHANNEL-INTERACTING PROTEIN 4"/>
    <property type="match status" value="1"/>
</dbReference>
<dbReference type="PROSITE" id="PS50222">
    <property type="entry name" value="EF_HAND_2"/>
    <property type="match status" value="1"/>
</dbReference>
<keyword evidence="8" id="KW-0633">Potassium transport</keyword>
<reference evidence="22" key="1">
    <citation type="submission" date="2025-08" db="UniProtKB">
        <authorList>
            <consortium name="Ensembl"/>
        </authorList>
    </citation>
    <scope>IDENTIFICATION</scope>
</reference>
<evidence type="ECO:0000256" key="1">
    <source>
        <dbReference type="ARBA" id="ARBA00004202"/>
    </source>
</evidence>
<evidence type="ECO:0000313" key="23">
    <source>
        <dbReference type="Proteomes" id="UP000694541"/>
    </source>
</evidence>
<dbReference type="InterPro" id="IPR002048">
    <property type="entry name" value="EF_hand_dom"/>
</dbReference>
<dbReference type="PROSITE" id="PS00018">
    <property type="entry name" value="EF_HAND_1"/>
    <property type="match status" value="1"/>
</dbReference>
<evidence type="ECO:0000256" key="9">
    <source>
        <dbReference type="ARBA" id="ARBA00022553"/>
    </source>
</evidence>
<dbReference type="InterPro" id="IPR018247">
    <property type="entry name" value="EF_Hand_1_Ca_BS"/>
</dbReference>
<dbReference type="Gene3D" id="1.10.238.10">
    <property type="entry name" value="EF-hand"/>
    <property type="match status" value="1"/>
</dbReference>
<keyword evidence="10" id="KW-0479">Metal-binding</keyword>
<protein>
    <recommendedName>
        <fullName evidence="20">Kv channel-interacting protein 4</fullName>
    </recommendedName>
</protein>
<comment type="subcellular location">
    <subcellularLocation>
        <location evidence="1">Cell membrane</location>
        <topology evidence="1">Peripheral membrane protein</topology>
    </subcellularLocation>
    <subcellularLocation>
        <location evidence="3">Cytoplasm</location>
    </subcellularLocation>
    <subcellularLocation>
        <location evidence="2">Peroxisome</location>
    </subcellularLocation>
</comment>
<keyword evidence="7" id="KW-0963">Cytoplasm</keyword>
<dbReference type="GO" id="GO:0008076">
    <property type="term" value="C:voltage-gated potassium channel complex"/>
    <property type="evidence" value="ECO:0007669"/>
    <property type="project" value="TreeGrafter"/>
</dbReference>
<evidence type="ECO:0000256" key="18">
    <source>
        <dbReference type="ARBA" id="ARBA00023140"/>
    </source>
</evidence>
<proteinExistence type="inferred from homology"/>
<evidence type="ECO:0000256" key="7">
    <source>
        <dbReference type="ARBA" id="ARBA00022490"/>
    </source>
</evidence>
<dbReference type="InterPro" id="IPR028846">
    <property type="entry name" value="Recoverin"/>
</dbReference>
<keyword evidence="12" id="KW-0631">Potassium channel</keyword>
<evidence type="ECO:0000256" key="6">
    <source>
        <dbReference type="ARBA" id="ARBA00022475"/>
    </source>
</evidence>
<dbReference type="Pfam" id="PF13499">
    <property type="entry name" value="EF-hand_7"/>
    <property type="match status" value="1"/>
</dbReference>
<evidence type="ECO:0000256" key="3">
    <source>
        <dbReference type="ARBA" id="ARBA00004496"/>
    </source>
</evidence>
<accession>A0A8B9RWB9</accession>
<keyword evidence="11" id="KW-0677">Repeat</keyword>
<evidence type="ECO:0000256" key="2">
    <source>
        <dbReference type="ARBA" id="ARBA00004275"/>
    </source>
</evidence>
<evidence type="ECO:0000256" key="11">
    <source>
        <dbReference type="ARBA" id="ARBA00022737"/>
    </source>
</evidence>
<evidence type="ECO:0000256" key="17">
    <source>
        <dbReference type="ARBA" id="ARBA00023136"/>
    </source>
</evidence>
<dbReference type="GO" id="GO:0005777">
    <property type="term" value="C:peroxisome"/>
    <property type="evidence" value="ECO:0007669"/>
    <property type="project" value="UniProtKB-SubCell"/>
</dbReference>
<keyword evidence="16" id="KW-0406">Ion transport</keyword>
<organism evidence="22 23">
    <name type="scientific">Accipiter nisus</name>
    <name type="common">Eurasian sparrowhawk</name>
    <dbReference type="NCBI Taxonomy" id="211598"/>
    <lineage>
        <taxon>Eukaryota</taxon>
        <taxon>Metazoa</taxon>
        <taxon>Chordata</taxon>
        <taxon>Craniata</taxon>
        <taxon>Vertebrata</taxon>
        <taxon>Euteleostomi</taxon>
        <taxon>Archelosauria</taxon>
        <taxon>Archosauria</taxon>
        <taxon>Dinosauria</taxon>
        <taxon>Saurischia</taxon>
        <taxon>Theropoda</taxon>
        <taxon>Coelurosauria</taxon>
        <taxon>Aves</taxon>
        <taxon>Neognathae</taxon>
        <taxon>Neoaves</taxon>
        <taxon>Telluraves</taxon>
        <taxon>Accipitrimorphae</taxon>
        <taxon>Accipitriformes</taxon>
        <taxon>Accipitridae</taxon>
        <taxon>Accipitrinae</taxon>
        <taxon>Accipiter</taxon>
    </lineage>
</organism>
<dbReference type="InterPro" id="IPR011992">
    <property type="entry name" value="EF-hand-dom_pair"/>
</dbReference>
<dbReference type="AlphaFoldDB" id="A0A8B9RWB9"/>
<keyword evidence="9" id="KW-0597">Phosphoprotein</keyword>
<evidence type="ECO:0000256" key="15">
    <source>
        <dbReference type="ARBA" id="ARBA00022958"/>
    </source>
</evidence>
<dbReference type="Ensembl" id="ENSANIT00000014218.1">
    <property type="protein sequence ID" value="ENSANIP00000013741.1"/>
    <property type="gene ID" value="ENSANIG00000009328.1"/>
</dbReference>
<dbReference type="GO" id="GO:0005509">
    <property type="term" value="F:calcium ion binding"/>
    <property type="evidence" value="ECO:0007669"/>
    <property type="project" value="InterPro"/>
</dbReference>
<comment type="similarity">
    <text evidence="4">Belongs to the recoverin family.</text>
</comment>
<keyword evidence="17" id="KW-0472">Membrane</keyword>
<evidence type="ECO:0000256" key="16">
    <source>
        <dbReference type="ARBA" id="ARBA00023065"/>
    </source>
</evidence>